<feature type="transmembrane region" description="Helical" evidence="1">
    <location>
        <begin position="280"/>
        <end position="302"/>
    </location>
</feature>
<feature type="transmembrane region" description="Helical" evidence="1">
    <location>
        <begin position="196"/>
        <end position="229"/>
    </location>
</feature>
<sequence>MAVRWWRGLLQKWFSSISSKYRVFVVVLFVASLGLSIYIHVPYPPGRPPPLDNLGLLYTDIVYGVFVPRFLDPVSTYGSLDYGKVSEYWYNMHAIENLVYGRLYSASQCPVPYRDYKFEYPPLVAATWYLSTCAAYLYTYRFIKTPSNLLEYRSVVESYVIPIHFAIQVGVLLAFSALTTVYLHKLLRLENTAMRLLLFFVLPSTVLYITYNWDVIAAALTVMSLYLFIESESSSRRALLAGVLLGLAIATKVLPMFIAVAILYNLLQKTYKAQEARGRAWLYSAGLLISSAIPYGIIVALCQKGFNDFLNHHLTWYCENCLYLPLVQDIYSHVHRILFFSLATAAILSILAIEVSSRGKLYTVAFLALSAAIIFNYVFSPQMMIMLTPIALLALPQSALMHYAIADVANALIMLMFFKDFDLRAFISKYINIRVEHSPWTLDSPVQWAAFIRNLMLLIIFLSVLHSELKSIGRGASTPVGEAEPLENAKNS</sequence>
<comment type="caution">
    <text evidence="2">The sequence shown here is derived from an EMBL/GenBank/DDBJ whole genome shotgun (WGS) entry which is preliminary data.</text>
</comment>
<feature type="transmembrane region" description="Helical" evidence="1">
    <location>
        <begin position="361"/>
        <end position="379"/>
    </location>
</feature>
<feature type="transmembrane region" description="Helical" evidence="1">
    <location>
        <begin position="159"/>
        <end position="184"/>
    </location>
</feature>
<feature type="transmembrane region" description="Helical" evidence="1">
    <location>
        <begin position="337"/>
        <end position="355"/>
    </location>
</feature>
<keyword evidence="1" id="KW-1133">Transmembrane helix</keyword>
<reference evidence="2" key="1">
    <citation type="journal article" date="2020" name="mSystems">
        <title>Genome- and Community-Level Interaction Insights into Carbon Utilization and Element Cycling Functions of Hydrothermarchaeota in Hydrothermal Sediment.</title>
        <authorList>
            <person name="Zhou Z."/>
            <person name="Liu Y."/>
            <person name="Xu W."/>
            <person name="Pan J."/>
            <person name="Luo Z.H."/>
            <person name="Li M."/>
        </authorList>
    </citation>
    <scope>NUCLEOTIDE SEQUENCE [LARGE SCALE GENOMIC DNA]</scope>
    <source>
        <strain evidence="2">SpSt-732</strain>
    </source>
</reference>
<accession>A0A7C4BBN6</accession>
<organism evidence="2">
    <name type="scientific">Ignisphaera aggregans</name>
    <dbReference type="NCBI Taxonomy" id="334771"/>
    <lineage>
        <taxon>Archaea</taxon>
        <taxon>Thermoproteota</taxon>
        <taxon>Thermoprotei</taxon>
        <taxon>Desulfurococcales</taxon>
        <taxon>Desulfurococcaceae</taxon>
        <taxon>Ignisphaera</taxon>
    </lineage>
</organism>
<feature type="transmembrane region" description="Helical" evidence="1">
    <location>
        <begin position="238"/>
        <end position="264"/>
    </location>
</feature>
<keyword evidence="1" id="KW-0472">Membrane</keyword>
<keyword evidence="1" id="KW-0812">Transmembrane</keyword>
<gene>
    <name evidence="2" type="ORF">ENV14_02100</name>
</gene>
<protein>
    <recommendedName>
        <fullName evidence="3">DUF2029 domain-containing protein</fullName>
    </recommendedName>
</protein>
<name>A0A7C4BBN6_9CREN</name>
<evidence type="ECO:0000313" key="2">
    <source>
        <dbReference type="EMBL" id="HGI87180.1"/>
    </source>
</evidence>
<dbReference type="EMBL" id="DTFF01000018">
    <property type="protein sequence ID" value="HGI87180.1"/>
    <property type="molecule type" value="Genomic_DNA"/>
</dbReference>
<feature type="transmembrane region" description="Helical" evidence="1">
    <location>
        <begin position="21"/>
        <end position="41"/>
    </location>
</feature>
<feature type="transmembrane region" description="Helical" evidence="1">
    <location>
        <begin position="400"/>
        <end position="418"/>
    </location>
</feature>
<dbReference type="AlphaFoldDB" id="A0A7C4BBN6"/>
<evidence type="ECO:0000256" key="1">
    <source>
        <dbReference type="SAM" id="Phobius"/>
    </source>
</evidence>
<evidence type="ECO:0008006" key="3">
    <source>
        <dbReference type="Google" id="ProtNLM"/>
    </source>
</evidence>
<proteinExistence type="predicted"/>